<dbReference type="EMBL" id="CABWIK020000002">
    <property type="protein sequence ID" value="CAB3962640.1"/>
    <property type="molecule type" value="Genomic_DNA"/>
</dbReference>
<name>A0A6J5IQK9_9BURK</name>
<evidence type="ECO:0000256" key="1">
    <source>
        <dbReference type="SAM" id="Phobius"/>
    </source>
</evidence>
<dbReference type="AlphaFoldDB" id="A0A6J5IQK9"/>
<keyword evidence="1" id="KW-0472">Membrane</keyword>
<feature type="transmembrane region" description="Helical" evidence="1">
    <location>
        <begin position="6"/>
        <end position="24"/>
    </location>
</feature>
<sequence>MSTFSFVSICVAIGFAVAWSIFFLRKIIRQKKITWSDVRTWIKNVIDSLFGMG</sequence>
<protein>
    <submittedName>
        <fullName evidence="2">Uncharacterized protein</fullName>
    </submittedName>
</protein>
<gene>
    <name evidence="2" type="ORF">BCO9919_00494</name>
</gene>
<organism evidence="2 3">
    <name type="scientific">Burkholderia cenocepacia</name>
    <dbReference type="NCBI Taxonomy" id="95486"/>
    <lineage>
        <taxon>Bacteria</taxon>
        <taxon>Pseudomonadati</taxon>
        <taxon>Pseudomonadota</taxon>
        <taxon>Betaproteobacteria</taxon>
        <taxon>Burkholderiales</taxon>
        <taxon>Burkholderiaceae</taxon>
        <taxon>Burkholderia</taxon>
        <taxon>Burkholderia cepacia complex</taxon>
    </lineage>
</organism>
<reference evidence="2 3" key="1">
    <citation type="submission" date="2020-04" db="EMBL/GenBank/DDBJ databases">
        <authorList>
            <person name="Depoorter E."/>
        </authorList>
    </citation>
    <scope>NUCLEOTIDE SEQUENCE [LARGE SCALE GENOMIC DNA]</scope>
    <source>
        <strain evidence="2 3">BCC0132</strain>
    </source>
</reference>
<accession>A0A6J5IQK9</accession>
<proteinExistence type="predicted"/>
<keyword evidence="1" id="KW-0812">Transmembrane</keyword>
<keyword evidence="1" id="KW-1133">Transmembrane helix</keyword>
<evidence type="ECO:0000313" key="3">
    <source>
        <dbReference type="Proteomes" id="UP000494322"/>
    </source>
</evidence>
<evidence type="ECO:0000313" key="2">
    <source>
        <dbReference type="EMBL" id="CAB3962640.1"/>
    </source>
</evidence>
<dbReference type="Proteomes" id="UP000494322">
    <property type="component" value="Unassembled WGS sequence"/>
</dbReference>